<comment type="caution">
    <text evidence="1">The sequence shown here is derived from an EMBL/GenBank/DDBJ whole genome shotgun (WGS) entry which is preliminary data.</text>
</comment>
<name>A0AAD8F8C7_BIOPF</name>
<accession>A0AAD8F8C7</accession>
<proteinExistence type="predicted"/>
<keyword evidence="2" id="KW-1185">Reference proteome</keyword>
<evidence type="ECO:0000313" key="2">
    <source>
        <dbReference type="Proteomes" id="UP001233172"/>
    </source>
</evidence>
<sequence length="101" mass="11137">MCISAIIIIGIDECKSIKAKSELSRGRPLQHGLEKAYLLDVRLLAEDNCGALDFVCNVAEGEPAAPLRDVCREGLLKQRTFNGFVDENSARHYLSLCQTIT</sequence>
<gene>
    <name evidence="1" type="ORF">Bpfe_016408</name>
</gene>
<reference evidence="1" key="2">
    <citation type="submission" date="2023-04" db="EMBL/GenBank/DDBJ databases">
        <authorList>
            <person name="Bu L."/>
            <person name="Lu L."/>
            <person name="Laidemitt M.R."/>
            <person name="Zhang S.M."/>
            <person name="Mutuku M."/>
            <person name="Mkoji G."/>
            <person name="Steinauer M."/>
            <person name="Loker E.S."/>
        </authorList>
    </citation>
    <scope>NUCLEOTIDE SEQUENCE</scope>
    <source>
        <strain evidence="1">KasaAsao</strain>
        <tissue evidence="1">Whole Snail</tissue>
    </source>
</reference>
<organism evidence="1 2">
    <name type="scientific">Biomphalaria pfeifferi</name>
    <name type="common">Bloodfluke planorb</name>
    <name type="synonym">Freshwater snail</name>
    <dbReference type="NCBI Taxonomy" id="112525"/>
    <lineage>
        <taxon>Eukaryota</taxon>
        <taxon>Metazoa</taxon>
        <taxon>Spiralia</taxon>
        <taxon>Lophotrochozoa</taxon>
        <taxon>Mollusca</taxon>
        <taxon>Gastropoda</taxon>
        <taxon>Heterobranchia</taxon>
        <taxon>Euthyneura</taxon>
        <taxon>Panpulmonata</taxon>
        <taxon>Hygrophila</taxon>
        <taxon>Lymnaeoidea</taxon>
        <taxon>Planorbidae</taxon>
        <taxon>Biomphalaria</taxon>
    </lineage>
</organism>
<evidence type="ECO:0000313" key="1">
    <source>
        <dbReference type="EMBL" id="KAK0054141.1"/>
    </source>
</evidence>
<dbReference type="Proteomes" id="UP001233172">
    <property type="component" value="Unassembled WGS sequence"/>
</dbReference>
<dbReference type="EMBL" id="JASAOG010000080">
    <property type="protein sequence ID" value="KAK0054141.1"/>
    <property type="molecule type" value="Genomic_DNA"/>
</dbReference>
<protein>
    <submittedName>
        <fullName evidence="1">Uncharacterized protein</fullName>
    </submittedName>
</protein>
<dbReference type="AlphaFoldDB" id="A0AAD8F8C7"/>
<reference evidence="1" key="1">
    <citation type="journal article" date="2023" name="PLoS Negl. Trop. Dis.">
        <title>A genome sequence for Biomphalaria pfeifferi, the major vector snail for the human-infecting parasite Schistosoma mansoni.</title>
        <authorList>
            <person name="Bu L."/>
            <person name="Lu L."/>
            <person name="Laidemitt M.R."/>
            <person name="Zhang S.M."/>
            <person name="Mutuku M."/>
            <person name="Mkoji G."/>
            <person name="Steinauer M."/>
            <person name="Loker E.S."/>
        </authorList>
    </citation>
    <scope>NUCLEOTIDE SEQUENCE</scope>
    <source>
        <strain evidence="1">KasaAsao</strain>
    </source>
</reference>